<keyword evidence="7" id="KW-0460">Magnesium</keyword>
<dbReference type="RefSeq" id="WP_092122909.1">
    <property type="nucleotide sequence ID" value="NZ_FMXO01000016.1"/>
</dbReference>
<evidence type="ECO:0000256" key="2">
    <source>
        <dbReference type="ARBA" id="ARBA00022475"/>
    </source>
</evidence>
<dbReference type="OrthoDB" id="9783652at2"/>
<evidence type="ECO:0000256" key="1">
    <source>
        <dbReference type="ARBA" id="ARBA00004651"/>
    </source>
</evidence>
<evidence type="ECO:0000313" key="10">
    <source>
        <dbReference type="Proteomes" id="UP000198771"/>
    </source>
</evidence>
<feature type="transmembrane region" description="Helical" evidence="8">
    <location>
        <begin position="49"/>
        <end position="67"/>
    </location>
</feature>
<keyword evidence="2" id="KW-1003">Cell membrane</keyword>
<dbReference type="PANTHER" id="PTHR22926:SF3">
    <property type="entry name" value="UNDECAPRENYL-PHOSPHATE ALPHA-N-ACETYLGLUCOSAMINYL 1-PHOSPHATE TRANSFERASE"/>
    <property type="match status" value="1"/>
</dbReference>
<evidence type="ECO:0000256" key="6">
    <source>
        <dbReference type="ARBA" id="ARBA00023136"/>
    </source>
</evidence>
<feature type="transmembrane region" description="Helical" evidence="8">
    <location>
        <begin position="6"/>
        <end position="28"/>
    </location>
</feature>
<dbReference type="PANTHER" id="PTHR22926">
    <property type="entry name" value="PHOSPHO-N-ACETYLMURAMOYL-PENTAPEPTIDE-TRANSFERASE"/>
    <property type="match status" value="1"/>
</dbReference>
<feature type="transmembrane region" description="Helical" evidence="8">
    <location>
        <begin position="215"/>
        <end position="237"/>
    </location>
</feature>
<keyword evidence="4 8" id="KW-0812">Transmembrane</keyword>
<keyword evidence="10" id="KW-1185">Reference proteome</keyword>
<reference evidence="9 10" key="1">
    <citation type="submission" date="2016-10" db="EMBL/GenBank/DDBJ databases">
        <authorList>
            <person name="de Groot N.N."/>
        </authorList>
    </citation>
    <scope>NUCLEOTIDE SEQUENCE [LARGE SCALE GENOMIC DNA]</scope>
    <source>
        <strain evidence="9 10">ASO4-2</strain>
    </source>
</reference>
<accession>A0A1G6EAF2</accession>
<evidence type="ECO:0000256" key="8">
    <source>
        <dbReference type="SAM" id="Phobius"/>
    </source>
</evidence>
<keyword evidence="7" id="KW-0479">Metal-binding</keyword>
<evidence type="ECO:0000256" key="7">
    <source>
        <dbReference type="PIRSR" id="PIRSR600715-1"/>
    </source>
</evidence>
<proteinExistence type="predicted"/>
<feature type="transmembrane region" description="Helical" evidence="8">
    <location>
        <begin position="161"/>
        <end position="179"/>
    </location>
</feature>
<comment type="cofactor">
    <cofactor evidence="7">
        <name>Mg(2+)</name>
        <dbReference type="ChEBI" id="CHEBI:18420"/>
    </cofactor>
</comment>
<feature type="binding site" evidence="7">
    <location>
        <position position="219"/>
    </location>
    <ligand>
        <name>Mg(2+)</name>
        <dbReference type="ChEBI" id="CHEBI:18420"/>
    </ligand>
</feature>
<feature type="transmembrane region" description="Helical" evidence="8">
    <location>
        <begin position="292"/>
        <end position="314"/>
    </location>
</feature>
<evidence type="ECO:0000313" key="9">
    <source>
        <dbReference type="EMBL" id="SDB54322.1"/>
    </source>
</evidence>
<dbReference type="InterPro" id="IPR000715">
    <property type="entry name" value="Glycosyl_transferase_4"/>
</dbReference>
<evidence type="ECO:0000256" key="3">
    <source>
        <dbReference type="ARBA" id="ARBA00022679"/>
    </source>
</evidence>
<sequence>MNVTGIVLIGAAFCTAFLFTGWMRRFALTQNLLDIPNARSSHQLPTPRGGGVSIVLVVLAGLSVLWWHNSLSGAELTAFLGAGGLVALVGWMDDRGHVAARWRLLVHFSAGIWGLAWLGGFPPLELAGRVVDLGWLGHGLAVLYLAWLLNLYNFMDGIDGIAGIEAITVCGGGVVLYWLSLGRELSGYTAPAQPALLLAAATAGFLCWNFPRARIFMGDAGSGFVGLLLGLLSLQAARAAPELFLGWLILLGVFVVDATVTLLRRMLRGERVYDAHRDHAYQHAARHHGSHFPVTLAVGAVNLAWLLPLAGLVATGRLDGLVGLLIAWIPLVIVVVYYRGGIRLDGKPEGF</sequence>
<dbReference type="GO" id="GO:0016780">
    <property type="term" value="F:phosphotransferase activity, for other substituted phosphate groups"/>
    <property type="evidence" value="ECO:0007669"/>
    <property type="project" value="InterPro"/>
</dbReference>
<dbReference type="Pfam" id="PF00953">
    <property type="entry name" value="Glycos_transf_4"/>
    <property type="match status" value="1"/>
</dbReference>
<name>A0A1G6EAF2_9BACT</name>
<dbReference type="GO" id="GO:0046872">
    <property type="term" value="F:metal ion binding"/>
    <property type="evidence" value="ECO:0007669"/>
    <property type="project" value="UniProtKB-KW"/>
</dbReference>
<evidence type="ECO:0000256" key="4">
    <source>
        <dbReference type="ARBA" id="ARBA00022692"/>
    </source>
</evidence>
<feature type="transmembrane region" description="Helical" evidence="8">
    <location>
        <begin position="320"/>
        <end position="338"/>
    </location>
</feature>
<feature type="binding site" evidence="7">
    <location>
        <position position="153"/>
    </location>
    <ligand>
        <name>Mg(2+)</name>
        <dbReference type="ChEBI" id="CHEBI:18420"/>
    </ligand>
</feature>
<feature type="transmembrane region" description="Helical" evidence="8">
    <location>
        <begin position="133"/>
        <end position="154"/>
    </location>
</feature>
<feature type="transmembrane region" description="Helical" evidence="8">
    <location>
        <begin position="73"/>
        <end position="92"/>
    </location>
</feature>
<keyword evidence="5 8" id="KW-1133">Transmembrane helix</keyword>
<dbReference type="EMBL" id="FMXO01000016">
    <property type="protein sequence ID" value="SDB54322.1"/>
    <property type="molecule type" value="Genomic_DNA"/>
</dbReference>
<comment type="subcellular location">
    <subcellularLocation>
        <location evidence="1">Cell membrane</location>
        <topology evidence="1">Multi-pass membrane protein</topology>
    </subcellularLocation>
</comment>
<dbReference type="GO" id="GO:0044038">
    <property type="term" value="P:cell wall macromolecule biosynthetic process"/>
    <property type="evidence" value="ECO:0007669"/>
    <property type="project" value="TreeGrafter"/>
</dbReference>
<dbReference type="Proteomes" id="UP000198771">
    <property type="component" value="Unassembled WGS sequence"/>
</dbReference>
<dbReference type="CDD" id="cd06854">
    <property type="entry name" value="GT_WbpL_WbcO_like"/>
    <property type="match status" value="1"/>
</dbReference>
<protein>
    <submittedName>
        <fullName evidence="9">Fuc2NAc and GlcNAc transferase</fullName>
    </submittedName>
</protein>
<dbReference type="GO" id="GO:0005886">
    <property type="term" value="C:plasma membrane"/>
    <property type="evidence" value="ECO:0007669"/>
    <property type="project" value="UniProtKB-SubCell"/>
</dbReference>
<keyword evidence="6 8" id="KW-0472">Membrane</keyword>
<dbReference type="STRING" id="617002.SAMN05660653_02718"/>
<organism evidence="9 10">
    <name type="scientific">Desulfonatronum thiosulfatophilum</name>
    <dbReference type="NCBI Taxonomy" id="617002"/>
    <lineage>
        <taxon>Bacteria</taxon>
        <taxon>Pseudomonadati</taxon>
        <taxon>Thermodesulfobacteriota</taxon>
        <taxon>Desulfovibrionia</taxon>
        <taxon>Desulfovibrionales</taxon>
        <taxon>Desulfonatronaceae</taxon>
        <taxon>Desulfonatronum</taxon>
    </lineage>
</organism>
<dbReference type="AlphaFoldDB" id="A0A1G6EAF2"/>
<dbReference type="GO" id="GO:0009103">
    <property type="term" value="P:lipopolysaccharide biosynthetic process"/>
    <property type="evidence" value="ECO:0007669"/>
    <property type="project" value="TreeGrafter"/>
</dbReference>
<keyword evidence="3 9" id="KW-0808">Transferase</keyword>
<gene>
    <name evidence="9" type="ORF">SAMN05660653_02718</name>
</gene>
<feature type="transmembrane region" description="Helical" evidence="8">
    <location>
        <begin position="243"/>
        <end position="263"/>
    </location>
</feature>
<dbReference type="GO" id="GO:0071555">
    <property type="term" value="P:cell wall organization"/>
    <property type="evidence" value="ECO:0007669"/>
    <property type="project" value="TreeGrafter"/>
</dbReference>
<feature type="transmembrane region" description="Helical" evidence="8">
    <location>
        <begin position="104"/>
        <end position="121"/>
    </location>
</feature>
<evidence type="ECO:0000256" key="5">
    <source>
        <dbReference type="ARBA" id="ARBA00022989"/>
    </source>
</evidence>